<dbReference type="Gene3D" id="3.90.180.10">
    <property type="entry name" value="Medium-chain alcohol dehydrogenases, catalytic domain"/>
    <property type="match status" value="1"/>
</dbReference>
<comment type="caution">
    <text evidence="6">The sequence shown here is derived from an EMBL/GenBank/DDBJ whole genome shotgun (WGS) entry which is preliminary data.</text>
</comment>
<dbReference type="EMBL" id="LSQZ01000022">
    <property type="protein sequence ID" value="KXI13475.1"/>
    <property type="molecule type" value="Genomic_DNA"/>
</dbReference>
<gene>
    <name evidence="6" type="ORF">HMPREF3195_00718</name>
</gene>
<dbReference type="InterPro" id="IPR011032">
    <property type="entry name" value="GroES-like_sf"/>
</dbReference>
<dbReference type="PANTHER" id="PTHR43401">
    <property type="entry name" value="L-THREONINE 3-DEHYDROGENASE"/>
    <property type="match status" value="1"/>
</dbReference>
<evidence type="ECO:0000313" key="6">
    <source>
        <dbReference type="EMBL" id="KXI13475.1"/>
    </source>
</evidence>
<proteinExistence type="inferred from homology"/>
<dbReference type="InterPro" id="IPR036291">
    <property type="entry name" value="NAD(P)-bd_dom_sf"/>
</dbReference>
<evidence type="ECO:0000256" key="4">
    <source>
        <dbReference type="RuleBase" id="RU361277"/>
    </source>
</evidence>
<evidence type="ECO:0000256" key="3">
    <source>
        <dbReference type="ARBA" id="ARBA00023002"/>
    </source>
</evidence>
<dbReference type="InterPro" id="IPR013154">
    <property type="entry name" value="ADH-like_N"/>
</dbReference>
<dbReference type="CDD" id="cd08258">
    <property type="entry name" value="Zn_ADH4"/>
    <property type="match status" value="1"/>
</dbReference>
<evidence type="ECO:0000256" key="1">
    <source>
        <dbReference type="ARBA" id="ARBA00022723"/>
    </source>
</evidence>
<protein>
    <submittedName>
        <fullName evidence="6">GroES-like protein</fullName>
    </submittedName>
</protein>
<dbReference type="SUPFAM" id="SSF51735">
    <property type="entry name" value="NAD(P)-binding Rossmann-fold domains"/>
    <property type="match status" value="1"/>
</dbReference>
<dbReference type="InterPro" id="IPR050129">
    <property type="entry name" value="Zn_alcohol_dh"/>
</dbReference>
<reference evidence="6 7" key="1">
    <citation type="submission" date="2016-02" db="EMBL/GenBank/DDBJ databases">
        <authorList>
            <person name="Wen L."/>
            <person name="He K."/>
            <person name="Yang H."/>
        </authorList>
    </citation>
    <scope>NUCLEOTIDE SEQUENCE [LARGE SCALE GENOMIC DNA]</scope>
    <source>
        <strain evidence="6 7">MJR8628A</strain>
    </source>
</reference>
<dbReference type="Pfam" id="PF08240">
    <property type="entry name" value="ADH_N"/>
    <property type="match status" value="1"/>
</dbReference>
<dbReference type="Gene3D" id="3.40.50.720">
    <property type="entry name" value="NAD(P)-binding Rossmann-like Domain"/>
    <property type="match status" value="1"/>
</dbReference>
<feature type="domain" description="Enoyl reductase (ER)" evidence="5">
    <location>
        <begin position="20"/>
        <end position="351"/>
    </location>
</feature>
<keyword evidence="1 4" id="KW-0479">Metal-binding</keyword>
<dbReference type="InterPro" id="IPR002328">
    <property type="entry name" value="ADH_Zn_CS"/>
</dbReference>
<dbReference type="PATRIC" id="fig|1261.5.peg.723"/>
<dbReference type="PANTHER" id="PTHR43401:SF2">
    <property type="entry name" value="L-THREONINE 3-DEHYDROGENASE"/>
    <property type="match status" value="1"/>
</dbReference>
<name>A0A135YVP7_9FIRM</name>
<keyword evidence="3" id="KW-0560">Oxidoreductase</keyword>
<evidence type="ECO:0000313" key="7">
    <source>
        <dbReference type="Proteomes" id="UP000070326"/>
    </source>
</evidence>
<comment type="similarity">
    <text evidence="4">Belongs to the zinc-containing alcohol dehydrogenase family.</text>
</comment>
<dbReference type="InterPro" id="IPR013149">
    <property type="entry name" value="ADH-like_C"/>
</dbReference>
<dbReference type="GO" id="GO:0008270">
    <property type="term" value="F:zinc ion binding"/>
    <property type="evidence" value="ECO:0007669"/>
    <property type="project" value="InterPro"/>
</dbReference>
<dbReference type="GO" id="GO:0016491">
    <property type="term" value="F:oxidoreductase activity"/>
    <property type="evidence" value="ECO:0007669"/>
    <property type="project" value="UniProtKB-KW"/>
</dbReference>
<organism evidence="6 7">
    <name type="scientific">Peptostreptococcus anaerobius</name>
    <dbReference type="NCBI Taxonomy" id="1261"/>
    <lineage>
        <taxon>Bacteria</taxon>
        <taxon>Bacillati</taxon>
        <taxon>Bacillota</taxon>
        <taxon>Clostridia</taxon>
        <taxon>Peptostreptococcales</taxon>
        <taxon>Peptostreptococcaceae</taxon>
        <taxon>Peptostreptococcus</taxon>
    </lineage>
</organism>
<dbReference type="InterPro" id="IPR020843">
    <property type="entry name" value="ER"/>
</dbReference>
<evidence type="ECO:0000259" key="5">
    <source>
        <dbReference type="SMART" id="SM00829"/>
    </source>
</evidence>
<dbReference type="SUPFAM" id="SSF50129">
    <property type="entry name" value="GroES-like"/>
    <property type="match status" value="1"/>
</dbReference>
<dbReference type="SMART" id="SM00829">
    <property type="entry name" value="PKS_ER"/>
    <property type="match status" value="1"/>
</dbReference>
<evidence type="ECO:0000256" key="2">
    <source>
        <dbReference type="ARBA" id="ARBA00022833"/>
    </source>
</evidence>
<accession>A0A135YVP7</accession>
<comment type="cofactor">
    <cofactor evidence="4">
        <name>Zn(2+)</name>
        <dbReference type="ChEBI" id="CHEBI:29105"/>
    </cofactor>
</comment>
<dbReference type="eggNOG" id="COG1063">
    <property type="taxonomic scope" value="Bacteria"/>
</dbReference>
<dbReference type="AlphaFoldDB" id="A0A135YVP7"/>
<dbReference type="PROSITE" id="PS00059">
    <property type="entry name" value="ADH_ZINC"/>
    <property type="match status" value="1"/>
</dbReference>
<dbReference type="Proteomes" id="UP000070326">
    <property type="component" value="Unassembled WGS sequence"/>
</dbReference>
<sequence length="356" mass="38828">MIMVIRKEKRMKAVVKARPGYDNVELLDLEEPQVYGDRVKIKVAYSGICGSDIHSFKGEYANIKTPVTLGHEFSGVVVEVGPDVKNVKIGDRVTSETTFETCEECIYCASKDYNLCPSRKGIGTQVNGSFAEYVLSREESVHVLPESVSLLAASLTEPLACCVHAALEKTTIEPSDKVLIIGPGPMGLLLAQVVKSQGATVIMTGIEKDKERLEFAQKLGVDRTVNVQAESLKDVIMEMTEGYGVDKGFDCSGFMPAVNDALPLLKKKATFVQLGIFAKKFNEMDQETIIQREIAYVGTRSQKPSAWVTSLELLAAGKVDTEVLITKIVGLGEFHEGIEDLMAGKEIKVAVDSSKL</sequence>
<dbReference type="STRING" id="1261.HMPREF3195_00718"/>
<dbReference type="Pfam" id="PF00107">
    <property type="entry name" value="ADH_zinc_N"/>
    <property type="match status" value="1"/>
</dbReference>
<keyword evidence="2 4" id="KW-0862">Zinc</keyword>